<comment type="caution">
    <text evidence="9">The sequence shown here is derived from an EMBL/GenBank/DDBJ whole genome shotgun (WGS) entry which is preliminary data.</text>
</comment>
<evidence type="ECO:0000313" key="10">
    <source>
        <dbReference type="Proteomes" id="UP000623842"/>
    </source>
</evidence>
<dbReference type="GO" id="GO:0016779">
    <property type="term" value="F:nucleotidyltransferase activity"/>
    <property type="evidence" value="ECO:0007669"/>
    <property type="project" value="UniProtKB-KW"/>
</dbReference>
<reference evidence="9" key="1">
    <citation type="journal article" date="2014" name="Int. J. Syst. Evol. Microbiol.">
        <title>Complete genome sequence of Corynebacterium casei LMG S-19264T (=DSM 44701T), isolated from a smear-ripened cheese.</title>
        <authorList>
            <consortium name="US DOE Joint Genome Institute (JGI-PGF)"/>
            <person name="Walter F."/>
            <person name="Albersmeier A."/>
            <person name="Kalinowski J."/>
            <person name="Ruckert C."/>
        </authorList>
    </citation>
    <scope>NUCLEOTIDE SEQUENCE</scope>
    <source>
        <strain evidence="9">KCTC 42731</strain>
    </source>
</reference>
<protein>
    <submittedName>
        <fullName evidence="9">Molybdenum cofactor guanylyltransferase</fullName>
    </submittedName>
</protein>
<dbReference type="AlphaFoldDB" id="A0A919EJM1"/>
<evidence type="ECO:0000256" key="2">
    <source>
        <dbReference type="ARBA" id="ARBA00022679"/>
    </source>
</evidence>
<gene>
    <name evidence="9" type="primary">mobA</name>
    <name evidence="9" type="ORF">GCM10017161_19890</name>
</gene>
<dbReference type="Gene3D" id="3.90.550.10">
    <property type="entry name" value="Spore Coat Polysaccharide Biosynthesis Protein SpsA, Chain A"/>
    <property type="match status" value="1"/>
</dbReference>
<dbReference type="PANTHER" id="PTHR19136:SF81">
    <property type="entry name" value="MOLYBDENUM COFACTOR GUANYLYLTRANSFERASE"/>
    <property type="match status" value="1"/>
</dbReference>
<dbReference type="GO" id="GO:0006777">
    <property type="term" value="P:Mo-molybdopterin cofactor biosynthetic process"/>
    <property type="evidence" value="ECO:0007669"/>
    <property type="project" value="UniProtKB-KW"/>
</dbReference>
<organism evidence="9 10">
    <name type="scientific">Thalassotalea marina</name>
    <dbReference type="NCBI Taxonomy" id="1673741"/>
    <lineage>
        <taxon>Bacteria</taxon>
        <taxon>Pseudomonadati</taxon>
        <taxon>Pseudomonadota</taxon>
        <taxon>Gammaproteobacteria</taxon>
        <taxon>Alteromonadales</taxon>
        <taxon>Colwelliaceae</taxon>
        <taxon>Thalassotalea</taxon>
    </lineage>
</organism>
<keyword evidence="7" id="KW-0501">Molybdenum cofactor biosynthesis</keyword>
<dbReference type="GO" id="GO:0005525">
    <property type="term" value="F:GTP binding"/>
    <property type="evidence" value="ECO:0007669"/>
    <property type="project" value="UniProtKB-KW"/>
</dbReference>
<keyword evidence="4" id="KW-0547">Nucleotide-binding</keyword>
<dbReference type="GO" id="GO:0046872">
    <property type="term" value="F:metal ion binding"/>
    <property type="evidence" value="ECO:0007669"/>
    <property type="project" value="UniProtKB-KW"/>
</dbReference>
<keyword evidence="10" id="KW-1185">Reference proteome</keyword>
<evidence type="ECO:0000259" key="8">
    <source>
        <dbReference type="Pfam" id="PF12804"/>
    </source>
</evidence>
<dbReference type="RefSeq" id="WP_189769910.1">
    <property type="nucleotide sequence ID" value="NZ_BNCK01000004.1"/>
</dbReference>
<evidence type="ECO:0000256" key="6">
    <source>
        <dbReference type="ARBA" id="ARBA00023134"/>
    </source>
</evidence>
<evidence type="ECO:0000256" key="5">
    <source>
        <dbReference type="ARBA" id="ARBA00022842"/>
    </source>
</evidence>
<evidence type="ECO:0000256" key="3">
    <source>
        <dbReference type="ARBA" id="ARBA00022723"/>
    </source>
</evidence>
<dbReference type="EMBL" id="BNCK01000004">
    <property type="protein sequence ID" value="GHF91938.1"/>
    <property type="molecule type" value="Genomic_DNA"/>
</dbReference>
<keyword evidence="6" id="KW-0342">GTP-binding</keyword>
<dbReference type="Pfam" id="PF12804">
    <property type="entry name" value="NTP_transf_3"/>
    <property type="match status" value="1"/>
</dbReference>
<dbReference type="PANTHER" id="PTHR19136">
    <property type="entry name" value="MOLYBDENUM COFACTOR GUANYLYLTRANSFERASE"/>
    <property type="match status" value="1"/>
</dbReference>
<evidence type="ECO:0000256" key="7">
    <source>
        <dbReference type="ARBA" id="ARBA00023150"/>
    </source>
</evidence>
<evidence type="ECO:0000256" key="1">
    <source>
        <dbReference type="ARBA" id="ARBA00022490"/>
    </source>
</evidence>
<keyword evidence="1" id="KW-0963">Cytoplasm</keyword>
<accession>A0A919EJM1</accession>
<keyword evidence="9" id="KW-0548">Nucleotidyltransferase</keyword>
<dbReference type="SUPFAM" id="SSF53448">
    <property type="entry name" value="Nucleotide-diphospho-sugar transferases"/>
    <property type="match status" value="1"/>
</dbReference>
<keyword evidence="3" id="KW-0479">Metal-binding</keyword>
<evidence type="ECO:0000256" key="4">
    <source>
        <dbReference type="ARBA" id="ARBA00022741"/>
    </source>
</evidence>
<sequence length="205" mass="23084">MTENCSCEIFGIVLAGGRSSRMGQDKAELEINGKTLLRRNQNLLKRVGVSKVFVSGGKYSDIDDLLPGIGPMAGIYSALAHFKRYHYQQDKTQFKALLIIPIDMPLLDEKTLKDLLLCGASMRSALHYKNTPMPLLLPITEENFKSSQKVINDEGKRSINRYLNFINCTSITTDNLQAFINTNDYQTWIKAQQLIKQGQCNYGTL</sequence>
<dbReference type="InterPro" id="IPR029044">
    <property type="entry name" value="Nucleotide-diphossugar_trans"/>
</dbReference>
<dbReference type="Proteomes" id="UP000623842">
    <property type="component" value="Unassembled WGS sequence"/>
</dbReference>
<dbReference type="CDD" id="cd02503">
    <property type="entry name" value="MobA"/>
    <property type="match status" value="1"/>
</dbReference>
<keyword evidence="5" id="KW-0460">Magnesium</keyword>
<reference evidence="9" key="2">
    <citation type="submission" date="2020-09" db="EMBL/GenBank/DDBJ databases">
        <authorList>
            <person name="Sun Q."/>
            <person name="Kim S."/>
        </authorList>
    </citation>
    <scope>NUCLEOTIDE SEQUENCE</scope>
    <source>
        <strain evidence="9">KCTC 42731</strain>
    </source>
</reference>
<dbReference type="InterPro" id="IPR013482">
    <property type="entry name" value="Molybde_CF_guanTrfase"/>
</dbReference>
<dbReference type="InterPro" id="IPR025877">
    <property type="entry name" value="MobA-like_NTP_Trfase"/>
</dbReference>
<keyword evidence="2" id="KW-0808">Transferase</keyword>
<evidence type="ECO:0000313" key="9">
    <source>
        <dbReference type="EMBL" id="GHF91938.1"/>
    </source>
</evidence>
<name>A0A919EJM1_9GAMM</name>
<feature type="domain" description="MobA-like NTP transferase" evidence="8">
    <location>
        <begin position="11"/>
        <end position="159"/>
    </location>
</feature>
<proteinExistence type="predicted"/>